<proteinExistence type="predicted"/>
<reference evidence="1" key="1">
    <citation type="journal article" date="2021" name="Proc. Natl. Acad. Sci. U.S.A.">
        <title>A Catalog of Tens of Thousands of Viruses from Human Metagenomes Reveals Hidden Associations with Chronic Diseases.</title>
        <authorList>
            <person name="Tisza M.J."/>
            <person name="Buck C.B."/>
        </authorList>
    </citation>
    <scope>NUCLEOTIDE SEQUENCE</scope>
    <source>
        <strain evidence="1">Ct7bD4</strain>
    </source>
</reference>
<evidence type="ECO:0000313" key="1">
    <source>
        <dbReference type="EMBL" id="DAD94054.1"/>
    </source>
</evidence>
<accession>A0A8S5NH68</accession>
<name>A0A8S5NH68_9CAUD</name>
<sequence>MAVERPKVKFSEHGELIVTTAVLCQILDLGPEMISRHNRAGMPKVATGWWNIREVLVWLGMSKDKDGTKSAAQRKLEAEADYKEARAKREKRLSEVLDGQYIDVADVQREWTGRVLELKSSLGLLAKAVSKEFPDADTRVIVERTVNECVNTYLESYSREGKYTKTEIDHKKKK</sequence>
<dbReference type="EMBL" id="BK015172">
    <property type="protein sequence ID" value="DAD94054.1"/>
    <property type="molecule type" value="Genomic_DNA"/>
</dbReference>
<organism evidence="1">
    <name type="scientific">Myoviridae sp. ct7bD4</name>
    <dbReference type="NCBI Taxonomy" id="2826618"/>
    <lineage>
        <taxon>Viruses</taxon>
        <taxon>Duplodnaviria</taxon>
        <taxon>Heunggongvirae</taxon>
        <taxon>Uroviricota</taxon>
        <taxon>Caudoviricetes</taxon>
    </lineage>
</organism>
<protein>
    <submittedName>
        <fullName evidence="1">Uncharacterized protein</fullName>
    </submittedName>
</protein>